<dbReference type="GO" id="GO:0010181">
    <property type="term" value="F:FMN binding"/>
    <property type="evidence" value="ECO:0007669"/>
    <property type="project" value="InterPro"/>
</dbReference>
<evidence type="ECO:0000256" key="1">
    <source>
        <dbReference type="ARBA" id="ARBA00001917"/>
    </source>
</evidence>
<evidence type="ECO:0000259" key="8">
    <source>
        <dbReference type="PROSITE" id="PS51349"/>
    </source>
</evidence>
<feature type="binding site" evidence="7">
    <location>
        <begin position="103"/>
        <end position="105"/>
    </location>
    <ligand>
        <name>FMN</name>
        <dbReference type="ChEBI" id="CHEBI:58210"/>
    </ligand>
</feature>
<keyword evidence="2 7" id="KW-0285">Flavoprotein</keyword>
<keyword evidence="10" id="KW-1185">Reference proteome</keyword>
<dbReference type="InterPro" id="IPR000262">
    <property type="entry name" value="FMN-dep_DH"/>
</dbReference>
<keyword evidence="4" id="KW-0560">Oxidoreductase</keyword>
<dbReference type="PROSITE" id="PS51349">
    <property type="entry name" value="FMN_HYDROXY_ACID_DH_2"/>
    <property type="match status" value="1"/>
</dbReference>
<reference evidence="9" key="1">
    <citation type="submission" date="2023-08" db="EMBL/GenBank/DDBJ databases">
        <authorList>
            <person name="Audoor S."/>
            <person name="Bilcke G."/>
        </authorList>
    </citation>
    <scope>NUCLEOTIDE SEQUENCE</scope>
</reference>
<comment type="caution">
    <text evidence="9">The sequence shown here is derived from an EMBL/GenBank/DDBJ whole genome shotgun (WGS) entry which is preliminary data.</text>
</comment>
<feature type="active site" description="Proton acceptor" evidence="6">
    <location>
        <position position="290"/>
    </location>
</feature>
<dbReference type="PIRSF" id="PIRSF000138">
    <property type="entry name" value="Al-hdrx_acd_dh"/>
    <property type="match status" value="1"/>
</dbReference>
<feature type="binding site" evidence="7">
    <location>
        <position position="157"/>
    </location>
    <ligand>
        <name>glyoxylate</name>
        <dbReference type="ChEBI" id="CHEBI:36655"/>
    </ligand>
</feature>
<feature type="binding site" evidence="7">
    <location>
        <position position="290"/>
    </location>
    <ligand>
        <name>glyoxylate</name>
        <dbReference type="ChEBI" id="CHEBI:36655"/>
    </ligand>
</feature>
<evidence type="ECO:0000313" key="10">
    <source>
        <dbReference type="Proteomes" id="UP001295423"/>
    </source>
</evidence>
<feature type="binding site" evidence="7">
    <location>
        <position position="155"/>
    </location>
    <ligand>
        <name>FMN</name>
        <dbReference type="ChEBI" id="CHEBI:58210"/>
    </ligand>
</feature>
<dbReference type="Proteomes" id="UP001295423">
    <property type="component" value="Unassembled WGS sequence"/>
</dbReference>
<accession>A0AAD2FSQ4</accession>
<dbReference type="CDD" id="cd02809">
    <property type="entry name" value="alpha_hydroxyacid_oxid_FMN"/>
    <property type="match status" value="1"/>
</dbReference>
<dbReference type="GO" id="GO:0005737">
    <property type="term" value="C:cytoplasm"/>
    <property type="evidence" value="ECO:0007669"/>
    <property type="project" value="UniProtKB-ARBA"/>
</dbReference>
<evidence type="ECO:0000256" key="6">
    <source>
        <dbReference type="PIRSR" id="PIRSR000138-1"/>
    </source>
</evidence>
<dbReference type="PROSITE" id="PS00557">
    <property type="entry name" value="FMN_HYDROXY_ACID_DH_1"/>
    <property type="match status" value="1"/>
</dbReference>
<proteinExistence type="inferred from homology"/>
<comment type="cofactor">
    <cofactor evidence="1">
        <name>FMN</name>
        <dbReference type="ChEBI" id="CHEBI:58210"/>
    </cofactor>
</comment>
<feature type="binding site" evidence="7">
    <location>
        <position position="266"/>
    </location>
    <ligand>
        <name>FMN</name>
        <dbReference type="ChEBI" id="CHEBI:58210"/>
    </ligand>
</feature>
<evidence type="ECO:0000313" key="9">
    <source>
        <dbReference type="EMBL" id="CAJ1951840.1"/>
    </source>
</evidence>
<comment type="similarity">
    <text evidence="5">Belongs to the FMN-dependent alpha-hydroxy acid dehydrogenase family.</text>
</comment>
<feature type="binding site" evidence="7">
    <location>
        <position position="50"/>
    </location>
    <ligand>
        <name>glyoxylate</name>
        <dbReference type="ChEBI" id="CHEBI:36655"/>
    </ligand>
</feature>
<dbReference type="InterPro" id="IPR037396">
    <property type="entry name" value="FMN_HAD"/>
</dbReference>
<feature type="binding site" evidence="7">
    <location>
        <position position="132"/>
    </location>
    <ligand>
        <name>glyoxylate</name>
        <dbReference type="ChEBI" id="CHEBI:36655"/>
    </ligand>
</feature>
<evidence type="ECO:0000256" key="4">
    <source>
        <dbReference type="ARBA" id="ARBA00023002"/>
    </source>
</evidence>
<dbReference type="InterPro" id="IPR013785">
    <property type="entry name" value="Aldolase_TIM"/>
</dbReference>
<feature type="binding site" evidence="7">
    <location>
        <position position="293"/>
    </location>
    <ligand>
        <name>glyoxylate</name>
        <dbReference type="ChEBI" id="CHEBI:36655"/>
    </ligand>
</feature>
<keyword evidence="3 7" id="KW-0288">FMN</keyword>
<evidence type="ECO:0000256" key="5">
    <source>
        <dbReference type="ARBA" id="ARBA00024042"/>
    </source>
</evidence>
<dbReference type="PANTHER" id="PTHR10578">
    <property type="entry name" value="S -2-HYDROXY-ACID OXIDASE-RELATED"/>
    <property type="match status" value="1"/>
</dbReference>
<sequence length="407" mass="44558">MYAPEMSQKTLIAVEKRGAEQNSDYSRKCFNVNDFQILAHQLLPKDLYEYLASGSDDETTLNENRRAFQRWFLRPRVMRPVGKISTRTALFGNSVSMPVFVSPAGVHALCDPEGECSTVQACAKAGILFGLSQHSTRSIEEVAAAAPPTTVRWYQLYILKDRERTKSLIRRAIKAGYTGLFLTVDSVRFGYREADARNGFNALPPPHRLKNYDDSLQGSPSLDKTYNGKEEKAWDQNSEQMFEQNVNWNDIQWIKKEAGPVPLVIKGIMTPEDAELAISAGADGIMVSNHGGRQLDGCLATIDALPPIAKVVAGRVPILLDSGIRRGTDVLKALALGASAVGIGKPVFFSLAVGGQDAVSYLLELLRTEIEAAMAICGIEKISDITPNLVTSQQMQLASASHLRSSL</sequence>
<dbReference type="SUPFAM" id="SSF51395">
    <property type="entry name" value="FMN-linked oxidoreductases"/>
    <property type="match status" value="1"/>
</dbReference>
<dbReference type="FunFam" id="3.20.20.70:FF:000056">
    <property type="entry name" value="hydroxyacid oxidase 2"/>
    <property type="match status" value="1"/>
</dbReference>
<name>A0AAD2FSQ4_9STRA</name>
<dbReference type="PANTHER" id="PTHR10578:SF107">
    <property type="entry name" value="2-HYDROXYACID OXIDASE 1"/>
    <property type="match status" value="1"/>
</dbReference>
<dbReference type="Gene3D" id="3.20.20.70">
    <property type="entry name" value="Aldolase class I"/>
    <property type="match status" value="1"/>
</dbReference>
<feature type="binding site" evidence="7">
    <location>
        <position position="192"/>
    </location>
    <ligand>
        <name>glyoxylate</name>
        <dbReference type="ChEBI" id="CHEBI:36655"/>
    </ligand>
</feature>
<protein>
    <recommendedName>
        <fullName evidence="8">FMN hydroxy acid dehydrogenase domain-containing protein</fullName>
    </recommendedName>
</protein>
<dbReference type="InterPro" id="IPR008259">
    <property type="entry name" value="FMN_hydac_DH_AS"/>
</dbReference>
<feature type="domain" description="FMN hydroxy acid dehydrogenase" evidence="8">
    <location>
        <begin position="24"/>
        <end position="395"/>
    </location>
</feature>
<evidence type="ECO:0000256" key="2">
    <source>
        <dbReference type="ARBA" id="ARBA00022630"/>
    </source>
</evidence>
<feature type="binding site" evidence="7">
    <location>
        <position position="288"/>
    </location>
    <ligand>
        <name>FMN</name>
        <dbReference type="ChEBI" id="CHEBI:58210"/>
    </ligand>
</feature>
<organism evidence="9 10">
    <name type="scientific">Cylindrotheca closterium</name>
    <dbReference type="NCBI Taxonomy" id="2856"/>
    <lineage>
        <taxon>Eukaryota</taxon>
        <taxon>Sar</taxon>
        <taxon>Stramenopiles</taxon>
        <taxon>Ochrophyta</taxon>
        <taxon>Bacillariophyta</taxon>
        <taxon>Bacillariophyceae</taxon>
        <taxon>Bacillariophycidae</taxon>
        <taxon>Bacillariales</taxon>
        <taxon>Bacillariaceae</taxon>
        <taxon>Cylindrotheca</taxon>
    </lineage>
</organism>
<dbReference type="AlphaFoldDB" id="A0AAD2FSQ4"/>
<evidence type="ECO:0000256" key="7">
    <source>
        <dbReference type="PIRSR" id="PIRSR000138-2"/>
    </source>
</evidence>
<gene>
    <name evidence="9" type="ORF">CYCCA115_LOCUS13264</name>
</gene>
<feature type="binding site" evidence="7">
    <location>
        <position position="183"/>
    </location>
    <ligand>
        <name>FMN</name>
        <dbReference type="ChEBI" id="CHEBI:58210"/>
    </ligand>
</feature>
<dbReference type="GO" id="GO:0016491">
    <property type="term" value="F:oxidoreductase activity"/>
    <property type="evidence" value="ECO:0007669"/>
    <property type="project" value="UniProtKB-KW"/>
</dbReference>
<dbReference type="InterPro" id="IPR012133">
    <property type="entry name" value="Alpha-hydoxy_acid_DH_FMN"/>
</dbReference>
<dbReference type="Pfam" id="PF01070">
    <property type="entry name" value="FMN_dh"/>
    <property type="match status" value="1"/>
</dbReference>
<feature type="binding site" evidence="7">
    <location>
        <begin position="321"/>
        <end position="325"/>
    </location>
    <ligand>
        <name>FMN</name>
        <dbReference type="ChEBI" id="CHEBI:58210"/>
    </ligand>
</feature>
<evidence type="ECO:0000256" key="3">
    <source>
        <dbReference type="ARBA" id="ARBA00022643"/>
    </source>
</evidence>
<dbReference type="EMBL" id="CAKOGP040001792">
    <property type="protein sequence ID" value="CAJ1951840.1"/>
    <property type="molecule type" value="Genomic_DNA"/>
</dbReference>